<dbReference type="InterPro" id="IPR011250">
    <property type="entry name" value="OMP/PagP_B-barrel"/>
</dbReference>
<organism evidence="2 3">
    <name type="scientific">Sphingomonas xanthus</name>
    <dbReference type="NCBI Taxonomy" id="2594473"/>
    <lineage>
        <taxon>Bacteria</taxon>
        <taxon>Pseudomonadati</taxon>
        <taxon>Pseudomonadota</taxon>
        <taxon>Alphaproteobacteria</taxon>
        <taxon>Sphingomonadales</taxon>
        <taxon>Sphingomonadaceae</taxon>
        <taxon>Sphingomonas</taxon>
    </lineage>
</organism>
<keyword evidence="2" id="KW-0378">Hydrolase</keyword>
<dbReference type="Pfam" id="PF09411">
    <property type="entry name" value="PagL"/>
    <property type="match status" value="1"/>
</dbReference>
<keyword evidence="3" id="KW-1185">Reference proteome</keyword>
<dbReference type="Proteomes" id="UP000321857">
    <property type="component" value="Chromosome"/>
</dbReference>
<proteinExistence type="predicted"/>
<gene>
    <name evidence="2" type="ORF">FMM02_04930</name>
</gene>
<evidence type="ECO:0000313" key="2">
    <source>
        <dbReference type="EMBL" id="QDP19366.1"/>
    </source>
</evidence>
<dbReference type="AlphaFoldDB" id="A0A516IR38"/>
<feature type="signal peptide" evidence="1">
    <location>
        <begin position="1"/>
        <end position="20"/>
    </location>
</feature>
<feature type="chain" id="PRO_5022169285" evidence="1">
    <location>
        <begin position="21"/>
        <end position="173"/>
    </location>
</feature>
<dbReference type="RefSeq" id="WP_147493819.1">
    <property type="nucleotide sequence ID" value="NZ_CP041659.1"/>
</dbReference>
<reference evidence="2 3" key="1">
    <citation type="submission" date="2019-07" db="EMBL/GenBank/DDBJ databases">
        <title>Sphingomonas AE3 Genome sequencing and assembly.</title>
        <authorList>
            <person name="Kim H."/>
        </authorList>
    </citation>
    <scope>NUCLEOTIDE SEQUENCE [LARGE SCALE GENOMIC DNA]</scope>
    <source>
        <strain evidence="2 3">AE3</strain>
    </source>
</reference>
<evidence type="ECO:0000313" key="3">
    <source>
        <dbReference type="Proteomes" id="UP000321857"/>
    </source>
</evidence>
<dbReference type="KEGG" id="sxa:FMM02_04930"/>
<dbReference type="EMBL" id="CP041659">
    <property type="protein sequence ID" value="QDP19366.1"/>
    <property type="molecule type" value="Genomic_DNA"/>
</dbReference>
<evidence type="ECO:0000256" key="1">
    <source>
        <dbReference type="SAM" id="SignalP"/>
    </source>
</evidence>
<protein>
    <submittedName>
        <fullName evidence="2">Acyloxyacyl hydrolase</fullName>
    </submittedName>
</protein>
<accession>A0A516IR38</accession>
<dbReference type="SUPFAM" id="SSF56925">
    <property type="entry name" value="OMPA-like"/>
    <property type="match status" value="1"/>
</dbReference>
<dbReference type="InterPro" id="IPR018550">
    <property type="entry name" value="Lipid-A_deacylase-rel"/>
</dbReference>
<dbReference type="GO" id="GO:0016787">
    <property type="term" value="F:hydrolase activity"/>
    <property type="evidence" value="ECO:0007669"/>
    <property type="project" value="UniProtKB-KW"/>
</dbReference>
<sequence length="173" mass="18120">MKIAVIVALAVSTLATPAQASEVFGGLYVHGVDTPLTLGGSPEGGIDFQLGLRGDQIIPGTGLEPHLFAAVNSKGDTSYLSAGLSWKFGDKLYVRPGLGLAVHNGSKADFDKPGNGRIEFGSRLLFAPELGIGVRVSPRVTVEASWVHLSHATIFSGQNPGIDNIGARLNLRF</sequence>
<name>A0A516IR38_9SPHN</name>
<dbReference type="OrthoDB" id="8112769at2"/>
<dbReference type="Gene3D" id="2.40.160.20">
    <property type="match status" value="1"/>
</dbReference>
<keyword evidence="1" id="KW-0732">Signal</keyword>